<dbReference type="Gene3D" id="3.40.50.10140">
    <property type="entry name" value="Toll/interleukin-1 receptor homology (TIR) domain"/>
    <property type="match status" value="1"/>
</dbReference>
<evidence type="ECO:0000313" key="3">
    <source>
        <dbReference type="Proteomes" id="UP001056619"/>
    </source>
</evidence>
<reference evidence="2 3" key="1">
    <citation type="submission" date="2022-06" db="EMBL/GenBank/DDBJ databases">
        <authorList>
            <person name="Liu G."/>
        </authorList>
    </citation>
    <scope>NUCLEOTIDE SEQUENCE [LARGE SCALE GENOMIC DNA]</scope>
    <source>
        <strain evidence="2 3">E4</strain>
    </source>
</reference>
<accession>A0ABY4U739</accession>
<organism evidence="2 3">
    <name type="scientific">Qipengyuania citrea</name>
    <dbReference type="NCBI Taxonomy" id="225971"/>
    <lineage>
        <taxon>Bacteria</taxon>
        <taxon>Pseudomonadati</taxon>
        <taxon>Pseudomonadota</taxon>
        <taxon>Alphaproteobacteria</taxon>
        <taxon>Sphingomonadales</taxon>
        <taxon>Erythrobacteraceae</taxon>
        <taxon>Qipengyuania</taxon>
    </lineage>
</organism>
<gene>
    <name evidence="2" type="ORF">NCF85_08185</name>
</gene>
<feature type="domain" description="TIR" evidence="1">
    <location>
        <begin position="103"/>
        <end position="221"/>
    </location>
</feature>
<proteinExistence type="predicted"/>
<sequence length="413" mass="45084">MARVTYKGRSFNVKQFGDELRKAGLELGMKAIEEKARGVSATIVDPETGRHADVFVDRMPGNKVGIRTNGSPAFAGLVEERLGMGAGDVKIMNASDAAAHPRVYLAHASEDKVIVRPVAEYLMAHGIDVWFDEWEIDPGDSLRQKMEEGLGEMTHFMVVLTPASIEKPWVALEIDVGIVKRIGGESRMVPVVVGLDPKRLTPFLRTMLYTEIDPANEADLKALADRLHGVSRKPALGEAPHYVRSAPAGLAGWSAAAVAIGKHFVEASKDGRAHDPILTLEALAEATGLDPVDVRMGVLDLKEAGYLWEGSVRGHYAAEIPMFVDFDQEFMPFSPAEDAQTVANRMVTQDARAIDTKLLAEELGWAPRRMNSAICYLLRAGAIETRTALAAGPWRAVQLIVTDRTLRFARSHA</sequence>
<name>A0ABY4U739_9SPHN</name>
<dbReference type="InterPro" id="IPR000157">
    <property type="entry name" value="TIR_dom"/>
</dbReference>
<evidence type="ECO:0000313" key="2">
    <source>
        <dbReference type="EMBL" id="USA60103.1"/>
    </source>
</evidence>
<dbReference type="EMBL" id="CP098494">
    <property type="protein sequence ID" value="USA60103.1"/>
    <property type="molecule type" value="Genomic_DNA"/>
</dbReference>
<evidence type="ECO:0000259" key="1">
    <source>
        <dbReference type="Pfam" id="PF13676"/>
    </source>
</evidence>
<keyword evidence="2" id="KW-0675">Receptor</keyword>
<dbReference type="InterPro" id="IPR035897">
    <property type="entry name" value="Toll_tir_struct_dom_sf"/>
</dbReference>
<dbReference type="SUPFAM" id="SSF52200">
    <property type="entry name" value="Toll/Interleukin receptor TIR domain"/>
    <property type="match status" value="1"/>
</dbReference>
<protein>
    <submittedName>
        <fullName evidence="2">Toll/interleukin-1 receptor domain-containing protein</fullName>
    </submittedName>
</protein>
<dbReference type="Proteomes" id="UP001056619">
    <property type="component" value="Chromosome"/>
</dbReference>
<dbReference type="Pfam" id="PF13676">
    <property type="entry name" value="TIR_2"/>
    <property type="match status" value="1"/>
</dbReference>
<dbReference type="RefSeq" id="WP_301641278.1">
    <property type="nucleotide sequence ID" value="NZ_CP098494.1"/>
</dbReference>
<keyword evidence="3" id="KW-1185">Reference proteome</keyword>